<keyword evidence="2" id="KW-0472">Membrane</keyword>
<feature type="transmembrane region" description="Helical" evidence="2">
    <location>
        <begin position="457"/>
        <end position="477"/>
    </location>
</feature>
<feature type="transmembrane region" description="Helical" evidence="2">
    <location>
        <begin position="266"/>
        <end position="285"/>
    </location>
</feature>
<name>A0ABP6M5W0_9MICC</name>
<evidence type="ECO:0000313" key="3">
    <source>
        <dbReference type="EMBL" id="GAA3074750.1"/>
    </source>
</evidence>
<evidence type="ECO:0000256" key="1">
    <source>
        <dbReference type="SAM" id="MobiDB-lite"/>
    </source>
</evidence>
<feature type="region of interest" description="Disordered" evidence="1">
    <location>
        <begin position="1091"/>
        <end position="1112"/>
    </location>
</feature>
<organism evidence="3 4">
    <name type="scientific">Nesterenkonia aethiopica</name>
    <dbReference type="NCBI Taxonomy" id="269144"/>
    <lineage>
        <taxon>Bacteria</taxon>
        <taxon>Bacillati</taxon>
        <taxon>Actinomycetota</taxon>
        <taxon>Actinomycetes</taxon>
        <taxon>Micrococcales</taxon>
        <taxon>Micrococcaceae</taxon>
        <taxon>Nesterenkonia</taxon>
    </lineage>
</organism>
<gene>
    <name evidence="3" type="ORF">GCM10010529_28220</name>
</gene>
<keyword evidence="2" id="KW-1133">Transmembrane helix</keyword>
<comment type="caution">
    <text evidence="3">The sequence shown here is derived from an EMBL/GenBank/DDBJ whole genome shotgun (WGS) entry which is preliminary data.</text>
</comment>
<feature type="transmembrane region" description="Helical" evidence="2">
    <location>
        <begin position="238"/>
        <end position="260"/>
    </location>
</feature>
<feature type="transmembrane region" description="Helical" evidence="2">
    <location>
        <begin position="489"/>
        <end position="505"/>
    </location>
</feature>
<dbReference type="Proteomes" id="UP001500236">
    <property type="component" value="Unassembled WGS sequence"/>
</dbReference>
<feature type="transmembrane region" description="Helical" evidence="2">
    <location>
        <begin position="550"/>
        <end position="580"/>
    </location>
</feature>
<dbReference type="EMBL" id="BAAAVT010000023">
    <property type="protein sequence ID" value="GAA3074750.1"/>
    <property type="molecule type" value="Genomic_DNA"/>
</dbReference>
<sequence length="1112" mass="115847">MVELSAAGFRGPQDLSRSLRSHLIRDRATAARTTGPGPGGSRVTSLWRQLERRLPEGFSDAADWLWILPEDAAPEPGTLAALEERLFTVTDEETHPDIQVIGAKQLDPGDRLVDVGLWSARSGEVIPLNEPKELDQGQYDGRDAVPAVAPHGMLVRASLFGALGGFDPTLPADYAAAQFCRRAREAGAHVVVAPDARIRRLDPPPRTEVHRLGGMLHLPSPARRAQVRRRLAEAPAAAVPLLWLGQWLAAVLRAVVLTAVKAPDAAVAQLAATVVALLDPATILHSRRFIRQGRRAAGAPPASQRRRVQRAARLDAAALRAHRRRLPTAETVAPQHAGYGLAGARTVDEDDHDALLGQDSAHGEFDQMPTRRSGDRLGLFLMLLGLTGISLLVFRDLLTAEALTGGAALPVTPSTAEIAASTVSLIAPEGLGALAGADPFALVLLILSLLTGGHASLVLVWLTVLALPLAGLTAWLASRLVTDRATVRVVAALLWVGVPSLHIALGEGRVGVVLVHVLLPLVLLAAVRALDLDPSGRGSGLYAASWEHAAAAALLLAVVTAAAPILLVLAVLVCVVGALVLRRRGRVLWLMPLPSLALAAPMLGSALLTRQNVVAVLLSDPTRPISAADAPLWQQLLGHSRPFDPLAGLQGSAIPELFTGDLWSLRLALIVGAPLLLVALLGIATATARSTHALVAGAVLLGALGLSAAASRLAVADDGVALIPADVGPLVTVMAFCLLIAAVGSLDRLPRALPRWGATAAPVAATLLVLAVVASLGSWAVPRALPSVHLTGEALTPVSQDLVQIAPGQVRQVPATAADQGTGPAQQRTLVLDAGSEGVVGELVSGQGRMLDAQRAVVTAGGVPDRQLSAGDRRLGQLVASLVTPGSGEVGPLMEELGVGHVLIRSVEDSPLVDAVDTASGLIAVGPTDRGLLWRAEVPEDREVLTTEEVEGASTSWARLVDQYGQTVALLPSQDGQVEVELEGLRDAEGQPLAGEEDLMLRMATAQASGWTAQLNGKDLEPAPGGTWAQSFHLPAGEASGVLTASHSSPYRWPMLGLVGGFLLLVVLIAVPLPRGARLLPVAGDEELARMAGRHTAGRSADGQPDGRGERP</sequence>
<evidence type="ECO:0008006" key="5">
    <source>
        <dbReference type="Google" id="ProtNLM"/>
    </source>
</evidence>
<feature type="transmembrane region" description="Helical" evidence="2">
    <location>
        <begin position="431"/>
        <end position="450"/>
    </location>
</feature>
<keyword evidence="4" id="KW-1185">Reference proteome</keyword>
<feature type="transmembrane region" description="Helical" evidence="2">
    <location>
        <begin position="587"/>
        <end position="608"/>
    </location>
</feature>
<feature type="transmembrane region" description="Helical" evidence="2">
    <location>
        <begin position="727"/>
        <end position="746"/>
    </location>
</feature>
<dbReference type="Gene3D" id="3.90.550.10">
    <property type="entry name" value="Spore Coat Polysaccharide Biosynthesis Protein SpsA, Chain A"/>
    <property type="match status" value="1"/>
</dbReference>
<feature type="transmembrane region" description="Helical" evidence="2">
    <location>
        <begin position="665"/>
        <end position="686"/>
    </location>
</feature>
<dbReference type="RefSeq" id="WP_344744852.1">
    <property type="nucleotide sequence ID" value="NZ_BAAAVT010000023.1"/>
</dbReference>
<dbReference type="InterPro" id="IPR029044">
    <property type="entry name" value="Nucleotide-diphossugar_trans"/>
</dbReference>
<feature type="transmembrane region" description="Helical" evidence="2">
    <location>
        <begin position="512"/>
        <end position="530"/>
    </location>
</feature>
<feature type="transmembrane region" description="Helical" evidence="2">
    <location>
        <begin position="693"/>
        <end position="715"/>
    </location>
</feature>
<feature type="transmembrane region" description="Helical" evidence="2">
    <location>
        <begin position="1053"/>
        <end position="1071"/>
    </location>
</feature>
<feature type="transmembrane region" description="Helical" evidence="2">
    <location>
        <begin position="758"/>
        <end position="781"/>
    </location>
</feature>
<proteinExistence type="predicted"/>
<accession>A0ABP6M5W0</accession>
<keyword evidence="2" id="KW-0812">Transmembrane</keyword>
<evidence type="ECO:0000256" key="2">
    <source>
        <dbReference type="SAM" id="Phobius"/>
    </source>
</evidence>
<protein>
    <recommendedName>
        <fullName evidence="5">Glycosyltransferase family 2 protein</fullName>
    </recommendedName>
</protein>
<evidence type="ECO:0000313" key="4">
    <source>
        <dbReference type="Proteomes" id="UP001500236"/>
    </source>
</evidence>
<reference evidence="4" key="1">
    <citation type="journal article" date="2019" name="Int. J. Syst. Evol. Microbiol.">
        <title>The Global Catalogue of Microorganisms (GCM) 10K type strain sequencing project: providing services to taxonomists for standard genome sequencing and annotation.</title>
        <authorList>
            <consortium name="The Broad Institute Genomics Platform"/>
            <consortium name="The Broad Institute Genome Sequencing Center for Infectious Disease"/>
            <person name="Wu L."/>
            <person name="Ma J."/>
        </authorList>
    </citation>
    <scope>NUCLEOTIDE SEQUENCE [LARGE SCALE GENOMIC DNA]</scope>
    <source>
        <strain evidence="4">JCM 14309</strain>
    </source>
</reference>
<feature type="transmembrane region" description="Helical" evidence="2">
    <location>
        <begin position="377"/>
        <end position="394"/>
    </location>
</feature>
<dbReference type="SUPFAM" id="SSF53448">
    <property type="entry name" value="Nucleotide-diphospho-sugar transferases"/>
    <property type="match status" value="1"/>
</dbReference>